<dbReference type="GO" id="GO:0022857">
    <property type="term" value="F:transmembrane transporter activity"/>
    <property type="evidence" value="ECO:0007669"/>
    <property type="project" value="TreeGrafter"/>
</dbReference>
<dbReference type="PROSITE" id="PS50893">
    <property type="entry name" value="ABC_TRANSPORTER_2"/>
    <property type="match status" value="1"/>
</dbReference>
<evidence type="ECO:0000259" key="4">
    <source>
        <dbReference type="PROSITE" id="PS50893"/>
    </source>
</evidence>
<dbReference type="InterPro" id="IPR015854">
    <property type="entry name" value="ABC_transpr_LolD-like"/>
</dbReference>
<protein>
    <submittedName>
        <fullName evidence="5">ABC transporter ATP-binding protein</fullName>
    </submittedName>
</protein>
<dbReference type="CDD" id="cd03255">
    <property type="entry name" value="ABC_MJ0796_LolCDE_FtsE"/>
    <property type="match status" value="1"/>
</dbReference>
<evidence type="ECO:0000256" key="2">
    <source>
        <dbReference type="ARBA" id="ARBA00022741"/>
    </source>
</evidence>
<name>A0A6B0YP48_9CHLR</name>
<dbReference type="InterPro" id="IPR017871">
    <property type="entry name" value="ABC_transporter-like_CS"/>
</dbReference>
<keyword evidence="1" id="KW-0813">Transport</keyword>
<dbReference type="GO" id="GO:0005886">
    <property type="term" value="C:plasma membrane"/>
    <property type="evidence" value="ECO:0007669"/>
    <property type="project" value="TreeGrafter"/>
</dbReference>
<dbReference type="FunFam" id="3.40.50.300:FF:000032">
    <property type="entry name" value="Export ABC transporter ATP-binding protein"/>
    <property type="match status" value="1"/>
</dbReference>
<dbReference type="PROSITE" id="PS00211">
    <property type="entry name" value="ABC_TRANSPORTER_1"/>
    <property type="match status" value="1"/>
</dbReference>
<organism evidence="5">
    <name type="scientific">Caldilineaceae bacterium SB0664_bin_27</name>
    <dbReference type="NCBI Taxonomy" id="2605260"/>
    <lineage>
        <taxon>Bacteria</taxon>
        <taxon>Bacillati</taxon>
        <taxon>Chloroflexota</taxon>
        <taxon>Caldilineae</taxon>
        <taxon>Caldilineales</taxon>
        <taxon>Caldilineaceae</taxon>
    </lineage>
</organism>
<dbReference type="PANTHER" id="PTHR24220:SF86">
    <property type="entry name" value="ABC TRANSPORTER ABCH.1"/>
    <property type="match status" value="1"/>
</dbReference>
<dbReference type="AlphaFoldDB" id="A0A6B0YP48"/>
<dbReference type="GO" id="GO:0005524">
    <property type="term" value="F:ATP binding"/>
    <property type="evidence" value="ECO:0007669"/>
    <property type="project" value="UniProtKB-KW"/>
</dbReference>
<dbReference type="InterPro" id="IPR017911">
    <property type="entry name" value="MacB-like_ATP-bd"/>
</dbReference>
<dbReference type="SMART" id="SM00382">
    <property type="entry name" value="AAA"/>
    <property type="match status" value="1"/>
</dbReference>
<evidence type="ECO:0000256" key="1">
    <source>
        <dbReference type="ARBA" id="ARBA00022448"/>
    </source>
</evidence>
<keyword evidence="3 5" id="KW-0067">ATP-binding</keyword>
<dbReference type="InterPro" id="IPR003439">
    <property type="entry name" value="ABC_transporter-like_ATP-bd"/>
</dbReference>
<reference evidence="5" key="1">
    <citation type="submission" date="2019-09" db="EMBL/GenBank/DDBJ databases">
        <title>Characterisation of the sponge microbiome using genome-centric metagenomics.</title>
        <authorList>
            <person name="Engelberts J.P."/>
            <person name="Robbins S.J."/>
            <person name="De Goeij J.M."/>
            <person name="Aranda M."/>
            <person name="Bell S.C."/>
            <person name="Webster N.S."/>
        </authorList>
    </citation>
    <scope>NUCLEOTIDE SEQUENCE</scope>
    <source>
        <strain evidence="5">SB0664_bin_27</strain>
    </source>
</reference>
<feature type="domain" description="ABC transporter" evidence="4">
    <location>
        <begin position="2"/>
        <end position="240"/>
    </location>
</feature>
<dbReference type="GO" id="GO:0098796">
    <property type="term" value="C:membrane protein complex"/>
    <property type="evidence" value="ECO:0007669"/>
    <property type="project" value="UniProtKB-ARBA"/>
</dbReference>
<dbReference type="EMBL" id="VXRG01000005">
    <property type="protein sequence ID" value="MXY91931.1"/>
    <property type="molecule type" value="Genomic_DNA"/>
</dbReference>
<proteinExistence type="predicted"/>
<gene>
    <name evidence="5" type="ORF">F4Y42_00610</name>
</gene>
<dbReference type="InterPro" id="IPR003593">
    <property type="entry name" value="AAA+_ATPase"/>
</dbReference>
<evidence type="ECO:0000256" key="3">
    <source>
        <dbReference type="ARBA" id="ARBA00022840"/>
    </source>
</evidence>
<dbReference type="GO" id="GO:0016887">
    <property type="term" value="F:ATP hydrolysis activity"/>
    <property type="evidence" value="ECO:0007669"/>
    <property type="project" value="InterPro"/>
</dbReference>
<dbReference type="Pfam" id="PF00005">
    <property type="entry name" value="ABC_tran"/>
    <property type="match status" value="1"/>
</dbReference>
<accession>A0A6B0YP48</accession>
<dbReference type="InterPro" id="IPR027417">
    <property type="entry name" value="P-loop_NTPase"/>
</dbReference>
<comment type="caution">
    <text evidence="5">The sequence shown here is derived from an EMBL/GenBank/DDBJ whole genome shotgun (WGS) entry which is preliminary data.</text>
</comment>
<dbReference type="Gene3D" id="3.40.50.300">
    <property type="entry name" value="P-loop containing nucleotide triphosphate hydrolases"/>
    <property type="match status" value="1"/>
</dbReference>
<dbReference type="PANTHER" id="PTHR24220">
    <property type="entry name" value="IMPORT ATP-BINDING PROTEIN"/>
    <property type="match status" value="1"/>
</dbReference>
<keyword evidence="2" id="KW-0547">Nucleotide-binding</keyword>
<dbReference type="SUPFAM" id="SSF52540">
    <property type="entry name" value="P-loop containing nucleoside triphosphate hydrolases"/>
    <property type="match status" value="1"/>
</dbReference>
<sequence length="261" mass="28268">MIEMQDISKVYRMGETKVLALNGVSLSIEEGEYVAIVGTSGSGKSTLMNIIGLLDSPTEGAFAIRGQRASGLTGRQLADLRNREIGFVFQQFNLLARAPAWRQVELPLFYADVARGESRRRAVETLAQVGLAERADHRPEELSGGQQQRVAIARALVNRPSLLLADEPTGALDTRTGEEVMALFEKLHEEGLTLVIITHDREVAERARRVITMRDGVIISDSGGTAVAARSGRNGLSEAARSPLPQPIAIDHAEGKIYEAG</sequence>
<evidence type="ECO:0000313" key="5">
    <source>
        <dbReference type="EMBL" id="MXY91931.1"/>
    </source>
</evidence>